<evidence type="ECO:0000256" key="4">
    <source>
        <dbReference type="ARBA" id="ARBA00013950"/>
    </source>
</evidence>
<dbReference type="Proteomes" id="UP000232412">
    <property type="component" value="Unassembled WGS sequence"/>
</dbReference>
<dbReference type="EC" id="2.5.1.9" evidence="3 8"/>
<dbReference type="InterPro" id="IPR023366">
    <property type="entry name" value="ATP_synth_asu-like_sf"/>
</dbReference>
<reference evidence="12" key="1">
    <citation type="submission" date="2016-12" db="EMBL/GenBank/DDBJ databases">
        <authorList>
            <person name="Herbold C."/>
        </authorList>
    </citation>
    <scope>NUCLEOTIDE SEQUENCE [LARGE SCALE GENOMIC DNA]</scope>
</reference>
<dbReference type="InterPro" id="IPR026017">
    <property type="entry name" value="Lumazine-bd_dom"/>
</dbReference>
<dbReference type="EMBL" id="FRFC01000003">
    <property type="protein sequence ID" value="SHO44000.1"/>
    <property type="molecule type" value="Genomic_DNA"/>
</dbReference>
<evidence type="ECO:0000256" key="9">
    <source>
        <dbReference type="PROSITE-ProRule" id="PRU00524"/>
    </source>
</evidence>
<comment type="pathway">
    <text evidence="2">Cofactor biosynthesis; riboflavin biosynthesis; riboflavin from 2-hydroxy-3-oxobutyl phosphate and 5-amino-6-(D-ribitylamino)uracil: step 2/2.</text>
</comment>
<dbReference type="NCBIfam" id="TIGR00187">
    <property type="entry name" value="ribE"/>
    <property type="match status" value="1"/>
</dbReference>
<accession>A0A2H1EFM4</accession>
<feature type="domain" description="Lumazine-binding" evidence="10">
    <location>
        <begin position="15"/>
        <end position="113"/>
    </location>
</feature>
<dbReference type="InterPro" id="IPR001783">
    <property type="entry name" value="Lumazine-bd"/>
</dbReference>
<evidence type="ECO:0000313" key="12">
    <source>
        <dbReference type="Proteomes" id="UP000232412"/>
    </source>
</evidence>
<evidence type="ECO:0000259" key="10">
    <source>
        <dbReference type="PROSITE" id="PS51177"/>
    </source>
</evidence>
<dbReference type="Gene3D" id="2.40.30.20">
    <property type="match status" value="2"/>
</dbReference>
<sequence>MININHLNVNEKPVMFTGIIEGLGKIVKFGTTTNSRSAAKMHIDLGRISRGLKVGDSVAINGVCLTAIKISKGITEFEMIGETIKKTNLGSLQRGDKVNIERSLKIGQRLEGHFVLGHVDGVGIISKIEKQSNQIQLWIKIPQELSKYVIKKGSITVDGISLTVVDVLKNQFSVSLIPHTVKITNLSYKKIGDKVNIETDILGKYILSDD</sequence>
<evidence type="ECO:0000256" key="5">
    <source>
        <dbReference type="ARBA" id="ARBA00022619"/>
    </source>
</evidence>
<evidence type="ECO:0000313" key="11">
    <source>
        <dbReference type="EMBL" id="SHO44000.1"/>
    </source>
</evidence>
<evidence type="ECO:0000256" key="1">
    <source>
        <dbReference type="ARBA" id="ARBA00002803"/>
    </source>
</evidence>
<dbReference type="NCBIfam" id="NF006767">
    <property type="entry name" value="PRK09289.1"/>
    <property type="match status" value="1"/>
</dbReference>
<dbReference type="Pfam" id="PF00677">
    <property type="entry name" value="Lum_binding"/>
    <property type="match status" value="2"/>
</dbReference>
<dbReference type="PANTHER" id="PTHR21098">
    <property type="entry name" value="RIBOFLAVIN SYNTHASE ALPHA CHAIN"/>
    <property type="match status" value="1"/>
</dbReference>
<dbReference type="PIRSF" id="PIRSF000498">
    <property type="entry name" value="Riboflavin_syn_A"/>
    <property type="match status" value="1"/>
</dbReference>
<feature type="repeat" description="Lumazine-binding" evidence="9">
    <location>
        <begin position="114"/>
        <end position="210"/>
    </location>
</feature>
<dbReference type="FunFam" id="2.40.30.20:FF:000003">
    <property type="entry name" value="Riboflavin synthase, alpha subunit"/>
    <property type="match status" value="1"/>
</dbReference>
<gene>
    <name evidence="11" type="primary">ribE</name>
    <name evidence="11" type="ORF">NSIN_20214</name>
</gene>
<comment type="function">
    <text evidence="1">Catalyzes the dismutation of two molecules of 6,7-dimethyl-8-ribityllumazine, resulting in the formation of riboflavin and 5-amino-6-(D-ribitylamino)uracil.</text>
</comment>
<keyword evidence="6 11" id="KW-0808">Transferase</keyword>
<dbReference type="CDD" id="cd00402">
    <property type="entry name" value="Riboflavin_synthase_like"/>
    <property type="match status" value="1"/>
</dbReference>
<dbReference type="PANTHER" id="PTHR21098:SF0">
    <property type="entry name" value="RIBOFLAVIN SYNTHASE"/>
    <property type="match status" value="1"/>
</dbReference>
<dbReference type="SUPFAM" id="SSF63380">
    <property type="entry name" value="Riboflavin synthase domain-like"/>
    <property type="match status" value="2"/>
</dbReference>
<evidence type="ECO:0000256" key="6">
    <source>
        <dbReference type="ARBA" id="ARBA00022679"/>
    </source>
</evidence>
<evidence type="ECO:0000256" key="7">
    <source>
        <dbReference type="ARBA" id="ARBA00022737"/>
    </source>
</evidence>
<feature type="repeat" description="Lumazine-binding" evidence="9">
    <location>
        <begin position="15"/>
        <end position="113"/>
    </location>
</feature>
<dbReference type="GO" id="GO:0009231">
    <property type="term" value="P:riboflavin biosynthetic process"/>
    <property type="evidence" value="ECO:0007669"/>
    <property type="project" value="UniProtKB-KW"/>
</dbReference>
<name>A0A2H1EFM4_9ARCH</name>
<evidence type="ECO:0000256" key="2">
    <source>
        <dbReference type="ARBA" id="ARBA00004887"/>
    </source>
</evidence>
<dbReference type="PROSITE" id="PS51177">
    <property type="entry name" value="LUMAZINE_BIND"/>
    <property type="match status" value="2"/>
</dbReference>
<organism evidence="11 12">
    <name type="scientific">Nitrosotalea sinensis</name>
    <dbReference type="NCBI Taxonomy" id="1499975"/>
    <lineage>
        <taxon>Archaea</taxon>
        <taxon>Nitrososphaerota</taxon>
        <taxon>Nitrososphaeria</taxon>
        <taxon>Nitrosotaleales</taxon>
        <taxon>Nitrosotaleaceae</taxon>
        <taxon>Nitrosotalea</taxon>
    </lineage>
</organism>
<dbReference type="FunFam" id="2.40.30.20:FF:000004">
    <property type="entry name" value="Riboflavin synthase, alpha subunit"/>
    <property type="match status" value="1"/>
</dbReference>
<protein>
    <recommendedName>
        <fullName evidence="4 8">Riboflavin synthase</fullName>
        <ecNumber evidence="3 8">2.5.1.9</ecNumber>
    </recommendedName>
</protein>
<evidence type="ECO:0000256" key="3">
    <source>
        <dbReference type="ARBA" id="ARBA00012827"/>
    </source>
</evidence>
<dbReference type="InterPro" id="IPR017938">
    <property type="entry name" value="Riboflavin_synthase-like_b-brl"/>
</dbReference>
<keyword evidence="7" id="KW-0677">Repeat</keyword>
<evidence type="ECO:0000256" key="8">
    <source>
        <dbReference type="NCBIfam" id="TIGR00187"/>
    </source>
</evidence>
<proteinExistence type="predicted"/>
<keyword evidence="12" id="KW-1185">Reference proteome</keyword>
<feature type="domain" description="Lumazine-binding" evidence="10">
    <location>
        <begin position="114"/>
        <end position="210"/>
    </location>
</feature>
<dbReference type="GO" id="GO:0004746">
    <property type="term" value="F:riboflavin synthase activity"/>
    <property type="evidence" value="ECO:0007669"/>
    <property type="project" value="UniProtKB-UniRule"/>
</dbReference>
<dbReference type="NCBIfam" id="NF009566">
    <property type="entry name" value="PRK13020.1"/>
    <property type="match status" value="1"/>
</dbReference>
<dbReference type="AlphaFoldDB" id="A0A2H1EFM4"/>
<keyword evidence="5" id="KW-0686">Riboflavin biosynthesis</keyword>